<dbReference type="PANTHER" id="PTHR10938:SF0">
    <property type="entry name" value="TRANSLATION INITIATION FACTOR IF-3, MITOCHONDRIAL"/>
    <property type="match status" value="1"/>
</dbReference>
<dbReference type="PANTHER" id="PTHR10938">
    <property type="entry name" value="TRANSLATION INITIATION FACTOR IF-3"/>
    <property type="match status" value="1"/>
</dbReference>
<evidence type="ECO:0000259" key="7">
    <source>
        <dbReference type="Pfam" id="PF00707"/>
    </source>
</evidence>
<comment type="function">
    <text evidence="4 6">IF-3 binds to the 30S ribosomal subunit and shifts the equilibrium between 70S ribosomes and their 50S and 30S subunits in favor of the free subunits, thus enhancing the availability of 30S subunits on which protein synthesis initiation begins.</text>
</comment>
<feature type="domain" description="Translation initiation factor 3 C-terminal" evidence="7">
    <location>
        <begin position="91"/>
        <end position="175"/>
    </location>
</feature>
<accession>A0ABV4TWD9</accession>
<reference evidence="9 10" key="1">
    <citation type="submission" date="2024-08" db="EMBL/GenBank/DDBJ databases">
        <title>Whole-genome sequencing of halo(alkali)philic microorganisms from hypersaline lakes.</title>
        <authorList>
            <person name="Sorokin D.Y."/>
            <person name="Merkel A.Y."/>
            <person name="Messina E."/>
            <person name="Yakimov M."/>
        </authorList>
    </citation>
    <scope>NUCLEOTIDE SEQUENCE [LARGE SCALE GENOMIC DNA]</scope>
    <source>
        <strain evidence="9 10">Cl-TMA</strain>
    </source>
</reference>
<protein>
    <recommendedName>
        <fullName evidence="4 5">Translation initiation factor IF-3</fullName>
    </recommendedName>
</protein>
<keyword evidence="3 4" id="KW-0648">Protein biosynthesis</keyword>
<dbReference type="SUPFAM" id="SSF55200">
    <property type="entry name" value="Translation initiation factor IF3, C-terminal domain"/>
    <property type="match status" value="1"/>
</dbReference>
<keyword evidence="10" id="KW-1185">Reference proteome</keyword>
<dbReference type="InterPro" id="IPR036788">
    <property type="entry name" value="T_IF-3_C_sf"/>
</dbReference>
<evidence type="ECO:0000256" key="1">
    <source>
        <dbReference type="ARBA" id="ARBA00005439"/>
    </source>
</evidence>
<dbReference type="Pfam" id="PF05198">
    <property type="entry name" value="IF3_N"/>
    <property type="match status" value="1"/>
</dbReference>
<keyword evidence="4" id="KW-0963">Cytoplasm</keyword>
<dbReference type="RefSeq" id="WP_373656584.1">
    <property type="nucleotide sequence ID" value="NZ_JBGUAW010000008.1"/>
</dbReference>
<dbReference type="Gene3D" id="3.10.20.80">
    <property type="entry name" value="Translation initiation factor 3 (IF-3), N-terminal domain"/>
    <property type="match status" value="1"/>
</dbReference>
<dbReference type="InterPro" id="IPR001288">
    <property type="entry name" value="Translation_initiation_fac_3"/>
</dbReference>
<evidence type="ECO:0000256" key="3">
    <source>
        <dbReference type="ARBA" id="ARBA00022917"/>
    </source>
</evidence>
<dbReference type="Pfam" id="PF00707">
    <property type="entry name" value="IF3_C"/>
    <property type="match status" value="1"/>
</dbReference>
<organism evidence="9 10">
    <name type="scientific">Thiohalorhabdus methylotrophus</name>
    <dbReference type="NCBI Taxonomy" id="3242694"/>
    <lineage>
        <taxon>Bacteria</taxon>
        <taxon>Pseudomonadati</taxon>
        <taxon>Pseudomonadota</taxon>
        <taxon>Gammaproteobacteria</taxon>
        <taxon>Thiohalorhabdales</taxon>
        <taxon>Thiohalorhabdaceae</taxon>
        <taxon>Thiohalorhabdus</taxon>
    </lineage>
</organism>
<evidence type="ECO:0000256" key="2">
    <source>
        <dbReference type="ARBA" id="ARBA00022540"/>
    </source>
</evidence>
<evidence type="ECO:0000256" key="5">
    <source>
        <dbReference type="NCBIfam" id="TIGR00168"/>
    </source>
</evidence>
<evidence type="ECO:0000313" key="9">
    <source>
        <dbReference type="EMBL" id="MFA9461642.1"/>
    </source>
</evidence>
<dbReference type="InterPro" id="IPR019814">
    <property type="entry name" value="Translation_initiation_fac_3_N"/>
</dbReference>
<feature type="domain" description="Translation initiation factor 3 N-terminal" evidence="8">
    <location>
        <begin position="15"/>
        <end position="83"/>
    </location>
</feature>
<dbReference type="GO" id="GO:0003743">
    <property type="term" value="F:translation initiation factor activity"/>
    <property type="evidence" value="ECO:0007669"/>
    <property type="project" value="UniProtKB-KW"/>
</dbReference>
<evidence type="ECO:0000313" key="10">
    <source>
        <dbReference type="Proteomes" id="UP001575181"/>
    </source>
</evidence>
<dbReference type="PROSITE" id="PS00938">
    <property type="entry name" value="IF3"/>
    <property type="match status" value="1"/>
</dbReference>
<dbReference type="SUPFAM" id="SSF54364">
    <property type="entry name" value="Translation initiation factor IF3, N-terminal domain"/>
    <property type="match status" value="1"/>
</dbReference>
<evidence type="ECO:0000256" key="6">
    <source>
        <dbReference type="RuleBase" id="RU000646"/>
    </source>
</evidence>
<evidence type="ECO:0000259" key="8">
    <source>
        <dbReference type="Pfam" id="PF05198"/>
    </source>
</evidence>
<dbReference type="InterPro" id="IPR036787">
    <property type="entry name" value="T_IF-3_N_sf"/>
</dbReference>
<sequence length="178" mass="20464">MGGLEIAKQEKQPRVNEDIEAEEVRLVDAEGEQVGVVSLQEAFDRADEAGLDLVEVSPQAEPPVCKIMDYGKYKYEASKQAHKAKAKTKQVQLKEVKFRPKTDQHDYQVKLRNAIRFLKHGDRVKVTMRFRGREMLHQDIGRGILQRIEEDLGEYGKVEQQPKLEGRQMIMVVTPLKH</sequence>
<dbReference type="NCBIfam" id="TIGR00168">
    <property type="entry name" value="infC"/>
    <property type="match status" value="1"/>
</dbReference>
<comment type="similarity">
    <text evidence="1 4 6">Belongs to the IF-3 family.</text>
</comment>
<dbReference type="InterPro" id="IPR019813">
    <property type="entry name" value="Translation_initiation_fac3_CS"/>
</dbReference>
<dbReference type="EMBL" id="JBGUAW010000008">
    <property type="protein sequence ID" value="MFA9461642.1"/>
    <property type="molecule type" value="Genomic_DNA"/>
</dbReference>
<comment type="caution">
    <text evidence="9">The sequence shown here is derived from an EMBL/GenBank/DDBJ whole genome shotgun (WGS) entry which is preliminary data.</text>
</comment>
<comment type="subcellular location">
    <subcellularLocation>
        <location evidence="4 6">Cytoplasm</location>
    </subcellularLocation>
</comment>
<dbReference type="Proteomes" id="UP001575181">
    <property type="component" value="Unassembled WGS sequence"/>
</dbReference>
<name>A0ABV4TWD9_9GAMM</name>
<comment type="subunit">
    <text evidence="4 6">Monomer.</text>
</comment>
<evidence type="ECO:0000256" key="4">
    <source>
        <dbReference type="HAMAP-Rule" id="MF_00080"/>
    </source>
</evidence>
<keyword evidence="2 4" id="KW-0396">Initiation factor</keyword>
<proteinExistence type="inferred from homology"/>
<gene>
    <name evidence="4 9" type="primary">infC</name>
    <name evidence="9" type="ORF">ACERLL_12495</name>
</gene>
<dbReference type="Gene3D" id="3.30.110.10">
    <property type="entry name" value="Translation initiation factor 3 (IF-3), C-terminal domain"/>
    <property type="match status" value="1"/>
</dbReference>
<dbReference type="HAMAP" id="MF_00080">
    <property type="entry name" value="IF_3"/>
    <property type="match status" value="1"/>
</dbReference>
<dbReference type="InterPro" id="IPR019815">
    <property type="entry name" value="Translation_initiation_fac_3_C"/>
</dbReference>